<dbReference type="PANTHER" id="PTHR38439">
    <property type="entry name" value="AURACYANIN-B"/>
    <property type="match status" value="1"/>
</dbReference>
<dbReference type="Gene3D" id="2.60.40.420">
    <property type="entry name" value="Cupredoxins - blue copper proteins"/>
    <property type="match status" value="1"/>
</dbReference>
<dbReference type="InterPro" id="IPR028871">
    <property type="entry name" value="BlueCu_1_BS"/>
</dbReference>
<dbReference type="Proteomes" id="UP000192980">
    <property type="component" value="Unassembled WGS sequence"/>
</dbReference>
<gene>
    <name evidence="8" type="ORF">SAMN05660862_3734</name>
</gene>
<feature type="domain" description="Blue (type 1) copper" evidence="7">
    <location>
        <begin position="68"/>
        <end position="185"/>
    </location>
</feature>
<dbReference type="Pfam" id="PF00127">
    <property type="entry name" value="Copper-bind"/>
    <property type="match status" value="1"/>
</dbReference>
<evidence type="ECO:0000313" key="9">
    <source>
        <dbReference type="Proteomes" id="UP000192980"/>
    </source>
</evidence>
<proteinExistence type="predicted"/>
<keyword evidence="3" id="KW-0249">Electron transport</keyword>
<dbReference type="EMBL" id="FXAU01000008">
    <property type="protein sequence ID" value="SMG50054.1"/>
    <property type="molecule type" value="Genomic_DNA"/>
</dbReference>
<dbReference type="GO" id="GO:0005507">
    <property type="term" value="F:copper ion binding"/>
    <property type="evidence" value="ECO:0007669"/>
    <property type="project" value="InterPro"/>
</dbReference>
<dbReference type="SUPFAM" id="SSF49503">
    <property type="entry name" value="Cupredoxins"/>
    <property type="match status" value="1"/>
</dbReference>
<keyword evidence="4" id="KW-0186">Copper</keyword>
<dbReference type="AlphaFoldDB" id="A0A1X7L992"/>
<feature type="region of interest" description="Disordered" evidence="5">
    <location>
        <begin position="32"/>
        <end position="54"/>
    </location>
</feature>
<reference evidence="8 9" key="1">
    <citation type="submission" date="2017-04" db="EMBL/GenBank/DDBJ databases">
        <authorList>
            <person name="Afonso C.L."/>
            <person name="Miller P.J."/>
            <person name="Scott M.A."/>
            <person name="Spackman E."/>
            <person name="Goraichik I."/>
            <person name="Dimitrov K.M."/>
            <person name="Suarez D.L."/>
            <person name="Swayne D.E."/>
        </authorList>
    </citation>
    <scope>NUCLEOTIDE SEQUENCE [LARGE SCALE GENOMIC DNA]</scope>
    <source>
        <strain evidence="8 9">DSM 22418</strain>
    </source>
</reference>
<evidence type="ECO:0000256" key="5">
    <source>
        <dbReference type="SAM" id="MobiDB-lite"/>
    </source>
</evidence>
<keyword evidence="1" id="KW-0813">Transport</keyword>
<evidence type="ECO:0000256" key="3">
    <source>
        <dbReference type="ARBA" id="ARBA00022982"/>
    </source>
</evidence>
<dbReference type="InterPro" id="IPR050845">
    <property type="entry name" value="Cu-binding_ET"/>
</dbReference>
<sequence length="187" mass="20013">MLQAHIFKAYMKRLFVLPAVALALSLAACGGNENKSTSTATEENKTEEVSTATETVPGIENVELSNTLSIEGNDQMKFNKELFRVKAGEPVELTLKNVGTLPKESMGHNLVILNPGVDIATFGGEATSAADSEYIPKTSLSSIAAHTKLLGPGEEDKISFTLEKGVYTFICSFPGHFGMMQGKIVAE</sequence>
<evidence type="ECO:0000256" key="6">
    <source>
        <dbReference type="SAM" id="SignalP"/>
    </source>
</evidence>
<keyword evidence="9" id="KW-1185">Reference proteome</keyword>
<accession>A0A1X7L992</accession>
<evidence type="ECO:0000256" key="2">
    <source>
        <dbReference type="ARBA" id="ARBA00022723"/>
    </source>
</evidence>
<dbReference type="GO" id="GO:0009055">
    <property type="term" value="F:electron transfer activity"/>
    <property type="evidence" value="ECO:0007669"/>
    <property type="project" value="InterPro"/>
</dbReference>
<dbReference type="PROSITE" id="PS00196">
    <property type="entry name" value="COPPER_BLUE"/>
    <property type="match status" value="1"/>
</dbReference>
<evidence type="ECO:0000313" key="8">
    <source>
        <dbReference type="EMBL" id="SMG50054.1"/>
    </source>
</evidence>
<dbReference type="STRING" id="561061.SAMN05660862_3734"/>
<keyword evidence="6" id="KW-0732">Signal</keyword>
<feature type="chain" id="PRO_5013208346" evidence="6">
    <location>
        <begin position="24"/>
        <end position="187"/>
    </location>
</feature>
<feature type="signal peptide" evidence="6">
    <location>
        <begin position="1"/>
        <end position="23"/>
    </location>
</feature>
<protein>
    <submittedName>
        <fullName evidence="8">Azurin</fullName>
    </submittedName>
</protein>
<dbReference type="CDD" id="cd13922">
    <property type="entry name" value="Azurin"/>
    <property type="match status" value="1"/>
</dbReference>
<dbReference type="InterPro" id="IPR008972">
    <property type="entry name" value="Cupredoxin"/>
</dbReference>
<evidence type="ECO:0000259" key="7">
    <source>
        <dbReference type="Pfam" id="PF00127"/>
    </source>
</evidence>
<dbReference type="InterPro" id="IPR014068">
    <property type="entry name" value="Azurin"/>
</dbReference>
<keyword evidence="2" id="KW-0479">Metal-binding</keyword>
<organism evidence="8 9">
    <name type="scientific">Sphingobacterium psychroaquaticum</name>
    <dbReference type="NCBI Taxonomy" id="561061"/>
    <lineage>
        <taxon>Bacteria</taxon>
        <taxon>Pseudomonadati</taxon>
        <taxon>Bacteroidota</taxon>
        <taxon>Sphingobacteriia</taxon>
        <taxon>Sphingobacteriales</taxon>
        <taxon>Sphingobacteriaceae</taxon>
        <taxon>Sphingobacterium</taxon>
    </lineage>
</organism>
<evidence type="ECO:0000256" key="4">
    <source>
        <dbReference type="ARBA" id="ARBA00023008"/>
    </source>
</evidence>
<evidence type="ECO:0000256" key="1">
    <source>
        <dbReference type="ARBA" id="ARBA00022448"/>
    </source>
</evidence>
<dbReference type="PANTHER" id="PTHR38439:SF2">
    <property type="entry name" value="OUTER MEMBRANE PROTEIN H.8"/>
    <property type="match status" value="1"/>
</dbReference>
<name>A0A1X7L992_9SPHI</name>
<dbReference type="InterPro" id="IPR000923">
    <property type="entry name" value="BlueCu_1"/>
</dbReference>